<dbReference type="EMBL" id="JBBBZM010000045">
    <property type="protein sequence ID" value="KAL0636703.1"/>
    <property type="molecule type" value="Genomic_DNA"/>
</dbReference>
<comment type="similarity">
    <text evidence="1">Belongs to the MYG1 family.</text>
</comment>
<dbReference type="PANTHER" id="PTHR11215">
    <property type="entry name" value="METAL DEPENDENT HYDROLASE - RELATED"/>
    <property type="match status" value="1"/>
</dbReference>
<protein>
    <recommendedName>
        <fullName evidence="4">Metal-dependent protein hydrolase</fullName>
    </recommendedName>
</protein>
<dbReference type="PANTHER" id="PTHR11215:SF1">
    <property type="entry name" value="MYG1 EXONUCLEASE"/>
    <property type="match status" value="1"/>
</dbReference>
<sequence length="338" mass="37528">MASDNAAKRLKTTPLSIGTHNGHFHADEALAVYMLRLLPEYKDASLTRSRDPAVLEECDIIVDVQGKYDATKYFDHHQRTFAETFSAAHKTKLSSAGLIYKHFARNIIAHRLSLPADSPSTDLLYTKVYNDFIEALDANDNGIPAYPSDISPAFNDKSITLPSLVGSFNPSWNDPAPDQDAEDSRFLQASTLIGETFVRKLDFYGRSWLPARDLVAAAVEKRFEHDSKGRLLVFEQPIPWRDHLFTLEKELGIEEGPLYALYGEGPGKPGWRVQAVPVSKDSFESRKPLPEAWRGFRDEKLSEVAGVTGGVFVHASGFIGGNKSFEGALEMAKKALDL</sequence>
<evidence type="ECO:0000256" key="1">
    <source>
        <dbReference type="ARBA" id="ARBA00010105"/>
    </source>
</evidence>
<accession>A0ABR3GL97</accession>
<dbReference type="InterPro" id="IPR003226">
    <property type="entry name" value="MYG1_exonuclease"/>
</dbReference>
<comment type="caution">
    <text evidence="2">The sequence shown here is derived from an EMBL/GenBank/DDBJ whole genome shotgun (WGS) entry which is preliminary data.</text>
</comment>
<organism evidence="2 3">
    <name type="scientific">Discina gigas</name>
    <dbReference type="NCBI Taxonomy" id="1032678"/>
    <lineage>
        <taxon>Eukaryota</taxon>
        <taxon>Fungi</taxon>
        <taxon>Dikarya</taxon>
        <taxon>Ascomycota</taxon>
        <taxon>Pezizomycotina</taxon>
        <taxon>Pezizomycetes</taxon>
        <taxon>Pezizales</taxon>
        <taxon>Discinaceae</taxon>
        <taxon>Discina</taxon>
    </lineage>
</organism>
<keyword evidence="3" id="KW-1185">Reference proteome</keyword>
<evidence type="ECO:0000313" key="3">
    <source>
        <dbReference type="Proteomes" id="UP001447188"/>
    </source>
</evidence>
<dbReference type="Pfam" id="PF03690">
    <property type="entry name" value="MYG1_exonuc"/>
    <property type="match status" value="1"/>
</dbReference>
<evidence type="ECO:0008006" key="4">
    <source>
        <dbReference type="Google" id="ProtNLM"/>
    </source>
</evidence>
<proteinExistence type="inferred from homology"/>
<name>A0ABR3GL97_9PEZI</name>
<evidence type="ECO:0000313" key="2">
    <source>
        <dbReference type="EMBL" id="KAL0636703.1"/>
    </source>
</evidence>
<dbReference type="Proteomes" id="UP001447188">
    <property type="component" value="Unassembled WGS sequence"/>
</dbReference>
<gene>
    <name evidence="2" type="ORF">Q9L58_004311</name>
</gene>
<reference evidence="2 3" key="1">
    <citation type="submission" date="2024-02" db="EMBL/GenBank/DDBJ databases">
        <title>Discinaceae phylogenomics.</title>
        <authorList>
            <person name="Dirks A.C."/>
            <person name="James T.Y."/>
        </authorList>
    </citation>
    <scope>NUCLEOTIDE SEQUENCE [LARGE SCALE GENOMIC DNA]</scope>
    <source>
        <strain evidence="2 3">ACD0624</strain>
    </source>
</reference>